<gene>
    <name evidence="1" type="ORF">DLJ54_00315</name>
</gene>
<organism evidence="1 2">
    <name type="scientific">Corynebacterium heidelbergense</name>
    <dbReference type="NCBI Taxonomy" id="2055947"/>
    <lineage>
        <taxon>Bacteria</taxon>
        <taxon>Bacillati</taxon>
        <taxon>Actinomycetota</taxon>
        <taxon>Actinomycetes</taxon>
        <taxon>Mycobacteriales</taxon>
        <taxon>Corynebacteriaceae</taxon>
        <taxon>Corynebacterium</taxon>
    </lineage>
</organism>
<comment type="caution">
    <text evidence="1">The sequence shown here is derived from an EMBL/GenBank/DDBJ whole genome shotgun (WGS) entry which is preliminary data.</text>
</comment>
<keyword evidence="2" id="KW-1185">Reference proteome</keyword>
<reference evidence="1 2" key="1">
    <citation type="journal article" date="2018" name="Syst. Appl. Microbiol.">
        <title>Corynebacterium heidelbergense sp. nov., isolated from the preen glands of Egyptian geese (Alopochen aegyptiacus).</title>
        <authorList>
            <person name="Braun M.S."/>
            <person name="Wang E."/>
            <person name="Zimmermann S."/>
            <person name="Wink M."/>
        </authorList>
    </citation>
    <scope>NUCLEOTIDE SEQUENCE [LARGE SCALE GENOMIC DNA]</scope>
    <source>
        <strain evidence="1 2">647</strain>
    </source>
</reference>
<sequence length="117" mass="13321">MEALRQRYEVLFSSEQAYDRGQIQPFFDRMFSLIADSDDTVTQDDKAQFGSYCFVSIVNVPTGASSEVGEHLRILGIMLRIDFESVNEDMGPRRFPCETRAIRISHTGYEIEGCSSH</sequence>
<accession>A0A364V8W4</accession>
<proteinExistence type="predicted"/>
<protein>
    <submittedName>
        <fullName evidence="1">Uncharacterized protein</fullName>
    </submittedName>
</protein>
<dbReference type="AlphaFoldDB" id="A0A364V8W4"/>
<dbReference type="EMBL" id="QHCV01000002">
    <property type="protein sequence ID" value="RAV33100.1"/>
    <property type="molecule type" value="Genomic_DNA"/>
</dbReference>
<dbReference type="Proteomes" id="UP000251577">
    <property type="component" value="Unassembled WGS sequence"/>
</dbReference>
<name>A0A364V8W4_9CORY</name>
<evidence type="ECO:0000313" key="2">
    <source>
        <dbReference type="Proteomes" id="UP000251577"/>
    </source>
</evidence>
<evidence type="ECO:0000313" key="1">
    <source>
        <dbReference type="EMBL" id="RAV33100.1"/>
    </source>
</evidence>